<proteinExistence type="predicted"/>
<protein>
    <submittedName>
        <fullName evidence="2">Uncharacterized protein</fullName>
    </submittedName>
</protein>
<dbReference type="EMBL" id="JBBNAE010000009">
    <property type="protein sequence ID" value="KAK9097376.1"/>
    <property type="molecule type" value="Genomic_DNA"/>
</dbReference>
<sequence>MSYFFQVLVGGDVRLIFASHPGSTRFVRRAKTTFYRKSKELGRATGDNQKVGELHDEAPATKTPDVDSDVELRVVFA</sequence>
<evidence type="ECO:0000313" key="2">
    <source>
        <dbReference type="EMBL" id="KAK9097376.1"/>
    </source>
</evidence>
<feature type="region of interest" description="Disordered" evidence="1">
    <location>
        <begin position="40"/>
        <end position="63"/>
    </location>
</feature>
<organism evidence="2 3">
    <name type="scientific">Stephania japonica</name>
    <dbReference type="NCBI Taxonomy" id="461633"/>
    <lineage>
        <taxon>Eukaryota</taxon>
        <taxon>Viridiplantae</taxon>
        <taxon>Streptophyta</taxon>
        <taxon>Embryophyta</taxon>
        <taxon>Tracheophyta</taxon>
        <taxon>Spermatophyta</taxon>
        <taxon>Magnoliopsida</taxon>
        <taxon>Ranunculales</taxon>
        <taxon>Menispermaceae</taxon>
        <taxon>Menispermoideae</taxon>
        <taxon>Cissampelideae</taxon>
        <taxon>Stephania</taxon>
    </lineage>
</organism>
<accession>A0AAP0EQ77</accession>
<gene>
    <name evidence="2" type="ORF">Sjap_022873</name>
</gene>
<dbReference type="Proteomes" id="UP001417504">
    <property type="component" value="Unassembled WGS sequence"/>
</dbReference>
<keyword evidence="3" id="KW-1185">Reference proteome</keyword>
<comment type="caution">
    <text evidence="2">The sequence shown here is derived from an EMBL/GenBank/DDBJ whole genome shotgun (WGS) entry which is preliminary data.</text>
</comment>
<dbReference type="AlphaFoldDB" id="A0AAP0EQ77"/>
<reference evidence="2 3" key="1">
    <citation type="submission" date="2024-01" db="EMBL/GenBank/DDBJ databases">
        <title>Genome assemblies of Stephania.</title>
        <authorList>
            <person name="Yang L."/>
        </authorList>
    </citation>
    <scope>NUCLEOTIDE SEQUENCE [LARGE SCALE GENOMIC DNA]</scope>
    <source>
        <strain evidence="2">QJT</strain>
        <tissue evidence="2">Leaf</tissue>
    </source>
</reference>
<evidence type="ECO:0000313" key="3">
    <source>
        <dbReference type="Proteomes" id="UP001417504"/>
    </source>
</evidence>
<name>A0AAP0EQ77_9MAGN</name>
<evidence type="ECO:0000256" key="1">
    <source>
        <dbReference type="SAM" id="MobiDB-lite"/>
    </source>
</evidence>
<feature type="compositionally biased region" description="Basic and acidic residues" evidence="1">
    <location>
        <begin position="50"/>
        <end position="59"/>
    </location>
</feature>